<dbReference type="InterPro" id="IPR051796">
    <property type="entry name" value="ISF_SsuE-like"/>
</dbReference>
<keyword evidence="6" id="KW-1185">Reference proteome</keyword>
<organism evidence="5 6">
    <name type="scientific">Candidatus Lokiarchaeum ossiferum</name>
    <dbReference type="NCBI Taxonomy" id="2951803"/>
    <lineage>
        <taxon>Archaea</taxon>
        <taxon>Promethearchaeati</taxon>
        <taxon>Promethearchaeota</taxon>
        <taxon>Promethearchaeia</taxon>
        <taxon>Promethearchaeales</taxon>
        <taxon>Promethearchaeaceae</taxon>
        <taxon>Candidatus Lokiarchaeum</taxon>
    </lineage>
</organism>
<dbReference type="InterPro" id="IPR005025">
    <property type="entry name" value="FMN_Rdtase-like_dom"/>
</dbReference>
<comment type="similarity">
    <text evidence="3">Belongs to the SsuE family. Isf subfamily.</text>
</comment>
<proteinExistence type="inferred from homology"/>
<sequence>MRILTICGSIRPNGLTNTLLEETVDELKKIVPKSEVERIQISDVKINVCKVSCNSVCSNNPYQCVQQDDFQLILNQMKHADMILLGAPQYFRAPPAQFHVLIERLVASFFNYECSNPKGESSPVHGKLCGIIATAEYSNPYVIMEYLADFCRILKMRNVVLDNFPYLGVAGQRSIEGTEIFHPHQRCKELAQKLVNLSKVLQ</sequence>
<evidence type="ECO:0000259" key="4">
    <source>
        <dbReference type="Pfam" id="PF03358"/>
    </source>
</evidence>
<dbReference type="PANTHER" id="PTHR43278:SF1">
    <property type="entry name" value="IRON-SULFUR FLAVOPROTEIN MJ1083"/>
    <property type="match status" value="1"/>
</dbReference>
<dbReference type="Pfam" id="PF03358">
    <property type="entry name" value="FMN_red"/>
    <property type="match status" value="1"/>
</dbReference>
<keyword evidence="2" id="KW-0288">FMN</keyword>
<feature type="domain" description="NADPH-dependent FMN reductase-like" evidence="4">
    <location>
        <begin position="1"/>
        <end position="158"/>
    </location>
</feature>
<evidence type="ECO:0000313" key="5">
    <source>
        <dbReference type="EMBL" id="UYP48810.1"/>
    </source>
</evidence>
<accession>A0ABY6HZ76</accession>
<dbReference type="Proteomes" id="UP001208689">
    <property type="component" value="Chromosome"/>
</dbReference>
<evidence type="ECO:0000256" key="3">
    <source>
        <dbReference type="ARBA" id="ARBA00038292"/>
    </source>
</evidence>
<keyword evidence="1" id="KW-0285">Flavoprotein</keyword>
<dbReference type="PANTHER" id="PTHR43278">
    <property type="entry name" value="NAD(P)H-DEPENDENT FMN-CONTAINING OXIDOREDUCTASE YWQN-RELATED"/>
    <property type="match status" value="1"/>
</dbReference>
<dbReference type="InterPro" id="IPR029039">
    <property type="entry name" value="Flavoprotein-like_sf"/>
</dbReference>
<evidence type="ECO:0000313" key="6">
    <source>
        <dbReference type="Proteomes" id="UP001208689"/>
    </source>
</evidence>
<reference evidence="5" key="1">
    <citation type="submission" date="2022-09" db="EMBL/GenBank/DDBJ databases">
        <title>Actin cytoskeleton and complex cell architecture in an #Asgard archaeon.</title>
        <authorList>
            <person name="Ponce Toledo R.I."/>
            <person name="Schleper C."/>
            <person name="Rodrigues Oliveira T."/>
            <person name="Wollweber F."/>
            <person name="Xu J."/>
            <person name="Rittmann S."/>
            <person name="Klingl A."/>
            <person name="Pilhofer M."/>
        </authorList>
    </citation>
    <scope>NUCLEOTIDE SEQUENCE</scope>
    <source>
        <strain evidence="5">B-35</strain>
    </source>
</reference>
<evidence type="ECO:0000256" key="2">
    <source>
        <dbReference type="ARBA" id="ARBA00022643"/>
    </source>
</evidence>
<dbReference type="EMBL" id="CP104013">
    <property type="protein sequence ID" value="UYP48810.1"/>
    <property type="molecule type" value="Genomic_DNA"/>
</dbReference>
<dbReference type="SUPFAM" id="SSF52218">
    <property type="entry name" value="Flavoproteins"/>
    <property type="match status" value="1"/>
</dbReference>
<protein>
    <recommendedName>
        <fullName evidence="4">NADPH-dependent FMN reductase-like domain-containing protein</fullName>
    </recommendedName>
</protein>
<evidence type="ECO:0000256" key="1">
    <source>
        <dbReference type="ARBA" id="ARBA00022630"/>
    </source>
</evidence>
<gene>
    <name evidence="5" type="ORF">NEF87_005095</name>
</gene>
<name>A0ABY6HZ76_9ARCH</name>
<dbReference type="Gene3D" id="3.40.50.360">
    <property type="match status" value="1"/>
</dbReference>